<proteinExistence type="predicted"/>
<dbReference type="Proteomes" id="UP001218881">
    <property type="component" value="Segment"/>
</dbReference>
<dbReference type="SUPFAM" id="SSF54060">
    <property type="entry name" value="His-Me finger endonucleases"/>
    <property type="match status" value="1"/>
</dbReference>
<dbReference type="InterPro" id="IPR038563">
    <property type="entry name" value="Endonuclease_7_sf"/>
</dbReference>
<evidence type="ECO:0000256" key="1">
    <source>
        <dbReference type="SAM" id="MobiDB-lite"/>
    </source>
</evidence>
<organism evidence="2 3">
    <name type="scientific">Paracoccus phage ParKuw1</name>
    <dbReference type="NCBI Taxonomy" id="3032415"/>
    <lineage>
        <taxon>Viruses</taxon>
        <taxon>Duplodnaviria</taxon>
        <taxon>Heunggongvirae</taxon>
        <taxon>Uroviricota</taxon>
        <taxon>Caudoviricetes</taxon>
        <taxon>Autographivirales</taxon>
        <taxon>Autographivirales incertae sedis</taxon>
        <taxon>Kuwvirus</taxon>
        <taxon>Kuwvirus ParKuw1</taxon>
    </lineage>
</organism>
<keyword evidence="2" id="KW-0255">Endonuclease</keyword>
<dbReference type="InterPro" id="IPR044925">
    <property type="entry name" value="His-Me_finger_sf"/>
</dbReference>
<evidence type="ECO:0000313" key="3">
    <source>
        <dbReference type="Proteomes" id="UP001218881"/>
    </source>
</evidence>
<keyword evidence="2" id="KW-0378">Hydrolase</keyword>
<dbReference type="EMBL" id="OQ376857">
    <property type="protein sequence ID" value="WFG40882.1"/>
    <property type="molecule type" value="Genomic_DNA"/>
</dbReference>
<feature type="region of interest" description="Disordered" evidence="1">
    <location>
        <begin position="99"/>
        <end position="134"/>
    </location>
</feature>
<dbReference type="Gene3D" id="3.40.1800.10">
    <property type="entry name" value="His-Me finger endonucleases"/>
    <property type="match status" value="1"/>
</dbReference>
<evidence type="ECO:0000313" key="2">
    <source>
        <dbReference type="EMBL" id="WFG40882.1"/>
    </source>
</evidence>
<sequence length="134" mass="15364">MRPVLATRLTASKVAPARDALLRKQKRRCPLCDGLMGGKGKQPVLDHDHNTGFIRDVLCRNCNGMEGKVFNLARRAKNGFTEHEWLANLLAYYERHKTPQHGGYLHPTHKTEAEKRLARNKKARERRAKLKAKE</sequence>
<gene>
    <name evidence="2" type="ORF">ParaKuw1_00049</name>
</gene>
<feature type="compositionally biased region" description="Basic residues" evidence="1">
    <location>
        <begin position="118"/>
        <end position="134"/>
    </location>
</feature>
<dbReference type="Pfam" id="PF02945">
    <property type="entry name" value="Endonuclease_7"/>
    <property type="match status" value="1"/>
</dbReference>
<protein>
    <submittedName>
        <fullName evidence="2">Endonuclease VII</fullName>
    </submittedName>
</protein>
<accession>A0AAF0FF90</accession>
<reference evidence="2" key="1">
    <citation type="submission" date="2023-02" db="EMBL/GenBank/DDBJ databases">
        <authorList>
            <person name="Rihtman B."/>
        </authorList>
    </citation>
    <scope>NUCLEOTIDE SEQUENCE</scope>
</reference>
<keyword evidence="2" id="KW-0540">Nuclease</keyword>
<dbReference type="GO" id="GO:0004519">
    <property type="term" value="F:endonuclease activity"/>
    <property type="evidence" value="ECO:0007669"/>
    <property type="project" value="UniProtKB-KW"/>
</dbReference>
<name>A0AAF0FF90_9CAUD</name>
<keyword evidence="3" id="KW-1185">Reference proteome</keyword>
<dbReference type="InterPro" id="IPR004211">
    <property type="entry name" value="Endonuclease_7"/>
</dbReference>